<dbReference type="AlphaFoldDB" id="A0A6G8IEU7"/>
<reference evidence="2 3" key="1">
    <citation type="submission" date="2020-03" db="EMBL/GenBank/DDBJ databases">
        <title>Hydrogenophaga sp. nov. isolated from cyanobacterial mat.</title>
        <authorList>
            <person name="Thorat V."/>
            <person name="Kirdat K."/>
            <person name="Tiwarekar B."/>
            <person name="Costa E.D."/>
            <person name="Yadav A."/>
        </authorList>
    </citation>
    <scope>NUCLEOTIDE SEQUENCE [LARGE SCALE GENOMIC DNA]</scope>
    <source>
        <strain evidence="2 3">BA0156</strain>
    </source>
</reference>
<protein>
    <submittedName>
        <fullName evidence="2">Uncharacterized protein</fullName>
    </submittedName>
</protein>
<dbReference type="EMBL" id="CP049989">
    <property type="protein sequence ID" value="QIM51588.1"/>
    <property type="molecule type" value="Genomic_DNA"/>
</dbReference>
<dbReference type="GO" id="GO:0030435">
    <property type="term" value="P:sporulation resulting in formation of a cellular spore"/>
    <property type="evidence" value="ECO:0007669"/>
    <property type="project" value="InterPro"/>
</dbReference>
<evidence type="ECO:0000313" key="2">
    <source>
        <dbReference type="EMBL" id="QIM51588.1"/>
    </source>
</evidence>
<keyword evidence="3" id="KW-1185">Reference proteome</keyword>
<sequence>MHITIQHHGEQFNVDLSSKEGSEAFLSIKGCRIVSGQKGDFVSYPARKTDQGKWWNHVWGSERFNAAVLEKYHATKPAKQAPRKGASADEDIPW</sequence>
<evidence type="ECO:0000313" key="3">
    <source>
        <dbReference type="Proteomes" id="UP000503162"/>
    </source>
</evidence>
<dbReference type="Proteomes" id="UP000503162">
    <property type="component" value="Chromosome"/>
</dbReference>
<dbReference type="InterPro" id="IPR036751">
    <property type="entry name" value="SpoVG_sf"/>
</dbReference>
<dbReference type="Gene3D" id="3.30.1120.40">
    <property type="entry name" value="Stage V sporulation protein G"/>
    <property type="match status" value="1"/>
</dbReference>
<accession>A0A6G8IEU7</accession>
<name>A0A6G8IEU7_9BURK</name>
<dbReference type="KEGG" id="hcz:G9Q37_05270"/>
<evidence type="ECO:0000256" key="1">
    <source>
        <dbReference type="SAM" id="MobiDB-lite"/>
    </source>
</evidence>
<proteinExistence type="predicted"/>
<gene>
    <name evidence="2" type="ORF">G9Q37_05270</name>
</gene>
<dbReference type="SUPFAM" id="SSF160537">
    <property type="entry name" value="SpoVG-like"/>
    <property type="match status" value="1"/>
</dbReference>
<feature type="region of interest" description="Disordered" evidence="1">
    <location>
        <begin position="75"/>
        <end position="94"/>
    </location>
</feature>
<organism evidence="2 3">
    <name type="scientific">Hydrogenophaga crocea</name>
    <dbReference type="NCBI Taxonomy" id="2716225"/>
    <lineage>
        <taxon>Bacteria</taxon>
        <taxon>Pseudomonadati</taxon>
        <taxon>Pseudomonadota</taxon>
        <taxon>Betaproteobacteria</taxon>
        <taxon>Burkholderiales</taxon>
        <taxon>Comamonadaceae</taxon>
        <taxon>Hydrogenophaga</taxon>
    </lineage>
</organism>
<dbReference type="RefSeq" id="WP_166225561.1">
    <property type="nucleotide sequence ID" value="NZ_CP049989.1"/>
</dbReference>